<dbReference type="Proteomes" id="UP000479710">
    <property type="component" value="Unassembled WGS sequence"/>
</dbReference>
<gene>
    <name evidence="2" type="ORF">E2562_013461</name>
</gene>
<sequence>MPQHASSHTARRAMLRRVPLCATAGHRATMAVTKPCPPVSLTTANVAAGISPRPSSQPHPRRLPLFAPPKQPSCLARHVPPHSLRVAPLMSWRRRVRLDIGLLAAGPCHLHVAAPGQANPDAADDSI</sequence>
<accession>A0A6G1BUP1</accession>
<organism evidence="2 3">
    <name type="scientific">Oryza meyeriana var. granulata</name>
    <dbReference type="NCBI Taxonomy" id="110450"/>
    <lineage>
        <taxon>Eukaryota</taxon>
        <taxon>Viridiplantae</taxon>
        <taxon>Streptophyta</taxon>
        <taxon>Embryophyta</taxon>
        <taxon>Tracheophyta</taxon>
        <taxon>Spermatophyta</taxon>
        <taxon>Magnoliopsida</taxon>
        <taxon>Liliopsida</taxon>
        <taxon>Poales</taxon>
        <taxon>Poaceae</taxon>
        <taxon>BOP clade</taxon>
        <taxon>Oryzoideae</taxon>
        <taxon>Oryzeae</taxon>
        <taxon>Oryzinae</taxon>
        <taxon>Oryza</taxon>
        <taxon>Oryza meyeriana</taxon>
    </lineage>
</organism>
<dbReference type="AlphaFoldDB" id="A0A6G1BUP1"/>
<dbReference type="EMBL" id="SPHZ02000011">
    <property type="protein sequence ID" value="KAF0892065.1"/>
    <property type="molecule type" value="Genomic_DNA"/>
</dbReference>
<evidence type="ECO:0000313" key="2">
    <source>
        <dbReference type="EMBL" id="KAF0892065.1"/>
    </source>
</evidence>
<evidence type="ECO:0000256" key="1">
    <source>
        <dbReference type="SAM" id="MobiDB-lite"/>
    </source>
</evidence>
<keyword evidence="3" id="KW-1185">Reference proteome</keyword>
<comment type="caution">
    <text evidence="2">The sequence shown here is derived from an EMBL/GenBank/DDBJ whole genome shotgun (WGS) entry which is preliminary data.</text>
</comment>
<feature type="region of interest" description="Disordered" evidence="1">
    <location>
        <begin position="48"/>
        <end position="69"/>
    </location>
</feature>
<name>A0A6G1BUP1_9ORYZ</name>
<proteinExistence type="predicted"/>
<reference evidence="2 3" key="1">
    <citation type="submission" date="2019-11" db="EMBL/GenBank/DDBJ databases">
        <title>Whole genome sequence of Oryza granulata.</title>
        <authorList>
            <person name="Li W."/>
        </authorList>
    </citation>
    <scope>NUCLEOTIDE SEQUENCE [LARGE SCALE GENOMIC DNA]</scope>
    <source>
        <strain evidence="3">cv. Menghai</strain>
        <tissue evidence="2">Leaf</tissue>
    </source>
</reference>
<protein>
    <submittedName>
        <fullName evidence="2">Uncharacterized protein</fullName>
    </submittedName>
</protein>
<evidence type="ECO:0000313" key="3">
    <source>
        <dbReference type="Proteomes" id="UP000479710"/>
    </source>
</evidence>